<feature type="domain" description="HTH cro/C1-type" evidence="1">
    <location>
        <begin position="9"/>
        <end position="62"/>
    </location>
</feature>
<organism evidence="2 3">
    <name type="scientific">Lactobacillus crispatus</name>
    <dbReference type="NCBI Taxonomy" id="47770"/>
    <lineage>
        <taxon>Bacteria</taxon>
        <taxon>Bacillati</taxon>
        <taxon>Bacillota</taxon>
        <taxon>Bacilli</taxon>
        <taxon>Lactobacillales</taxon>
        <taxon>Lactobacillaceae</taxon>
        <taxon>Lactobacillus</taxon>
    </lineage>
</organism>
<dbReference type="InterPro" id="IPR001387">
    <property type="entry name" value="Cro/C1-type_HTH"/>
</dbReference>
<dbReference type="EMBL" id="WWFF01000006">
    <property type="protein sequence ID" value="MYN53724.1"/>
    <property type="molecule type" value="Genomic_DNA"/>
</dbReference>
<gene>
    <name evidence="2" type="ORF">GTK63_05210</name>
</gene>
<dbReference type="InterPro" id="IPR010057">
    <property type="entry name" value="Transcription_activator_Rgg_C"/>
</dbReference>
<comment type="caution">
    <text evidence="2">The sequence shown here is derived from an EMBL/GenBank/DDBJ whole genome shotgun (WGS) entry which is preliminary data.</text>
</comment>
<sequence>MSKTIGMALKENRLALGYSKKQMAQGIMSANNYARIESDEQSITVDRLIELLSYHKIDIGNFIVEVEDTYKVCPSNSILSQSKLYLKFTKAFYRNDINKVRLYRDELISLNAPEWLQLKIIVATAYMEDKISELSPTIKRRVNHELMKNIDISWTESIAALKLFGNTMSLFDIETVNYRLREVLKTYPQISELQLSLQKNLAGLYLNYCQFCYDKRHLTYINDIAIQIYSTATVPEMFMYRYIFEYYKAVFNKKRDVAKQLQSSITNCGYERYLKNIPVLPNM</sequence>
<dbReference type="SMART" id="SM00530">
    <property type="entry name" value="HTH_XRE"/>
    <property type="match status" value="1"/>
</dbReference>
<dbReference type="GO" id="GO:0003677">
    <property type="term" value="F:DNA binding"/>
    <property type="evidence" value="ECO:0007669"/>
    <property type="project" value="InterPro"/>
</dbReference>
<evidence type="ECO:0000313" key="2">
    <source>
        <dbReference type="EMBL" id="MYN53724.1"/>
    </source>
</evidence>
<dbReference type="Pfam" id="PF01381">
    <property type="entry name" value="HTH_3"/>
    <property type="match status" value="1"/>
</dbReference>
<dbReference type="Pfam" id="PF21259">
    <property type="entry name" value="Rgg_C"/>
    <property type="match status" value="1"/>
</dbReference>
<accession>A0A7X4KT83</accession>
<evidence type="ECO:0000259" key="1">
    <source>
        <dbReference type="PROSITE" id="PS50943"/>
    </source>
</evidence>
<name>A0A7X4KT83_9LACO</name>
<dbReference type="InterPro" id="IPR010982">
    <property type="entry name" value="Lambda_DNA-bd_dom_sf"/>
</dbReference>
<dbReference type="RefSeq" id="WP_160811085.1">
    <property type="nucleotide sequence ID" value="NZ_WWFF01000006.1"/>
</dbReference>
<dbReference type="CDD" id="cd00093">
    <property type="entry name" value="HTH_XRE"/>
    <property type="match status" value="1"/>
</dbReference>
<reference evidence="2 3" key="1">
    <citation type="submission" date="2020-01" db="EMBL/GenBank/DDBJ databases">
        <title>Vaginal microbiome of pregnant Indian women: Insights into the genome of dominants Lactobacillus species.</title>
        <authorList>
            <person name="Das B."/>
            <person name="Mehta O."/>
            <person name="Ghosh T.S."/>
            <person name="Kothidar A."/>
            <person name="Gowtham M.R."/>
            <person name="Mitra R."/>
            <person name="Kshetrapal P."/>
            <person name="Wadhwa N."/>
            <person name="Thiruvengadam R."/>
            <person name="Nair G.B."/>
            <person name="Bhatnagar S."/>
            <person name="Pore S."/>
        </authorList>
    </citation>
    <scope>NUCLEOTIDE SEQUENCE [LARGE SCALE GENOMIC DNA]</scope>
    <source>
        <strain evidence="2 3">Indica2</strain>
    </source>
</reference>
<dbReference type="PANTHER" id="PTHR37038">
    <property type="entry name" value="TRANSCRIPTIONAL REGULATOR-RELATED"/>
    <property type="match status" value="1"/>
</dbReference>
<dbReference type="Proteomes" id="UP000460132">
    <property type="component" value="Unassembled WGS sequence"/>
</dbReference>
<dbReference type="InterPro" id="IPR053163">
    <property type="entry name" value="HTH-type_regulator_Rgg"/>
</dbReference>
<evidence type="ECO:0000313" key="3">
    <source>
        <dbReference type="Proteomes" id="UP000460132"/>
    </source>
</evidence>
<dbReference type="PROSITE" id="PS50943">
    <property type="entry name" value="HTH_CROC1"/>
    <property type="match status" value="1"/>
</dbReference>
<dbReference type="SUPFAM" id="SSF47413">
    <property type="entry name" value="lambda repressor-like DNA-binding domains"/>
    <property type="match status" value="1"/>
</dbReference>
<protein>
    <submittedName>
        <fullName evidence="2">Helix-turn-helix domain-containing protein</fullName>
    </submittedName>
</protein>
<dbReference type="AlphaFoldDB" id="A0A7X4KT83"/>
<dbReference type="Gene3D" id="1.10.260.40">
    <property type="entry name" value="lambda repressor-like DNA-binding domains"/>
    <property type="match status" value="1"/>
</dbReference>
<proteinExistence type="predicted"/>